<evidence type="ECO:0000313" key="3">
    <source>
        <dbReference type="Proteomes" id="UP000177480"/>
    </source>
</evidence>
<feature type="transmembrane region" description="Helical" evidence="1">
    <location>
        <begin position="12"/>
        <end position="32"/>
    </location>
</feature>
<proteinExistence type="predicted"/>
<dbReference type="InterPro" id="IPR012902">
    <property type="entry name" value="N_methyl_site"/>
</dbReference>
<dbReference type="AlphaFoldDB" id="A0A1G2FYC4"/>
<dbReference type="SUPFAM" id="SSF54523">
    <property type="entry name" value="Pili subunits"/>
    <property type="match status" value="1"/>
</dbReference>
<dbReference type="Proteomes" id="UP000177480">
    <property type="component" value="Unassembled WGS sequence"/>
</dbReference>
<comment type="caution">
    <text evidence="2">The sequence shown here is derived from an EMBL/GenBank/DDBJ whole genome shotgun (WGS) entry which is preliminary data.</text>
</comment>
<keyword evidence="1" id="KW-1133">Transmembrane helix</keyword>
<accession>A0A1G2FYC4</accession>
<reference evidence="2 3" key="1">
    <citation type="journal article" date="2016" name="Nat. Commun.">
        <title>Thousands of microbial genomes shed light on interconnected biogeochemical processes in an aquifer system.</title>
        <authorList>
            <person name="Anantharaman K."/>
            <person name="Brown C.T."/>
            <person name="Hug L.A."/>
            <person name="Sharon I."/>
            <person name="Castelle C.J."/>
            <person name="Probst A.J."/>
            <person name="Thomas B.C."/>
            <person name="Singh A."/>
            <person name="Wilkins M.J."/>
            <person name="Karaoz U."/>
            <person name="Brodie E.L."/>
            <person name="Williams K.H."/>
            <person name="Hubbard S.S."/>
            <person name="Banfield J.F."/>
        </authorList>
    </citation>
    <scope>NUCLEOTIDE SEQUENCE [LARGE SCALE GENOMIC DNA]</scope>
</reference>
<name>A0A1G2FYC4_9BACT</name>
<evidence type="ECO:0000256" key="1">
    <source>
        <dbReference type="SAM" id="Phobius"/>
    </source>
</evidence>
<keyword evidence="1" id="KW-0812">Transmembrane</keyword>
<sequence length="204" mass="22156">MQTKLTRGFTVIELLVVMAVMGIVTTILVSGFPRFGELLVLDSQAQLIALAIRDIEQRAVSTLESPIGPPGQYQAPFGVHFNKADSRSYRLFSDAITPDNFFTAGEEVEIVPIERGVRIRNICKLNNAGDTCATDLDQLSVTYKRPNPIIEMRGATIGSCNPGPCVIINLGAGSYAIEIESKDSSLSRRVIMWTTGAVAIKKVP</sequence>
<dbReference type="STRING" id="1802114.A2719_01685"/>
<organism evidence="2 3">
    <name type="scientific">Candidatus Ryanbacteria bacterium RIFCSPHIGHO2_01_FULL_45_22</name>
    <dbReference type="NCBI Taxonomy" id="1802114"/>
    <lineage>
        <taxon>Bacteria</taxon>
        <taxon>Candidatus Ryaniibacteriota</taxon>
    </lineage>
</organism>
<dbReference type="InterPro" id="IPR045584">
    <property type="entry name" value="Pilin-like"/>
</dbReference>
<dbReference type="NCBIfam" id="TIGR02532">
    <property type="entry name" value="IV_pilin_GFxxxE"/>
    <property type="match status" value="1"/>
</dbReference>
<protein>
    <recommendedName>
        <fullName evidence="4">General secretion pathway GspH domain-containing protein</fullName>
    </recommendedName>
</protein>
<keyword evidence="1" id="KW-0472">Membrane</keyword>
<gene>
    <name evidence="2" type="ORF">A2719_01685</name>
</gene>
<evidence type="ECO:0000313" key="2">
    <source>
        <dbReference type="EMBL" id="OGZ43056.1"/>
    </source>
</evidence>
<dbReference type="Pfam" id="PF07963">
    <property type="entry name" value="N_methyl"/>
    <property type="match status" value="1"/>
</dbReference>
<evidence type="ECO:0008006" key="4">
    <source>
        <dbReference type="Google" id="ProtNLM"/>
    </source>
</evidence>
<dbReference type="EMBL" id="MHNK01000020">
    <property type="protein sequence ID" value="OGZ43056.1"/>
    <property type="molecule type" value="Genomic_DNA"/>
</dbReference>